<comment type="caution">
    <text evidence="1">The sequence shown here is derived from an EMBL/GenBank/DDBJ whole genome shotgun (WGS) entry which is preliminary data.</text>
</comment>
<evidence type="ECO:0000313" key="2">
    <source>
        <dbReference type="EMBL" id="GMT37094.1"/>
    </source>
</evidence>
<evidence type="ECO:0000313" key="1">
    <source>
        <dbReference type="EMBL" id="GMT26470.1"/>
    </source>
</evidence>
<gene>
    <name evidence="1" type="ORF">PFISCL1PPCAC_17767</name>
    <name evidence="2" type="ORF">PFISCL1PPCAC_28391</name>
</gene>
<feature type="non-terminal residue" evidence="1">
    <location>
        <position position="1"/>
    </location>
</feature>
<organism evidence="1 3">
    <name type="scientific">Pristionchus fissidentatus</name>
    <dbReference type="NCBI Taxonomy" id="1538716"/>
    <lineage>
        <taxon>Eukaryota</taxon>
        <taxon>Metazoa</taxon>
        <taxon>Ecdysozoa</taxon>
        <taxon>Nematoda</taxon>
        <taxon>Chromadorea</taxon>
        <taxon>Rhabditida</taxon>
        <taxon>Rhabditina</taxon>
        <taxon>Diplogasteromorpha</taxon>
        <taxon>Diplogasteroidea</taxon>
        <taxon>Neodiplogasteridae</taxon>
        <taxon>Pristionchus</taxon>
    </lineage>
</organism>
<accession>A0AAV5W756</accession>
<dbReference type="AlphaFoldDB" id="A0AAV5W756"/>
<dbReference type="EMBL" id="BTSY01000005">
    <property type="protein sequence ID" value="GMT26470.1"/>
    <property type="molecule type" value="Genomic_DNA"/>
</dbReference>
<dbReference type="EMBL" id="BTSY01000039">
    <property type="protein sequence ID" value="GMT37094.1"/>
    <property type="molecule type" value="Genomic_DNA"/>
</dbReference>
<protein>
    <submittedName>
        <fullName evidence="1">Uncharacterized protein</fullName>
    </submittedName>
</protein>
<reference evidence="1" key="1">
    <citation type="submission" date="2023-10" db="EMBL/GenBank/DDBJ databases">
        <title>Genome assembly of Pristionchus species.</title>
        <authorList>
            <person name="Yoshida K."/>
            <person name="Sommer R.J."/>
        </authorList>
    </citation>
    <scope>NUCLEOTIDE SEQUENCE</scope>
    <source>
        <strain evidence="1">RS5133</strain>
    </source>
</reference>
<keyword evidence="3" id="KW-1185">Reference proteome</keyword>
<sequence length="143" mass="15428">ESPLETISTTGEGRVLRQRRSLHITCGAQSGRSLVMCECGYFLGVSGVSIVPIDLSKSDFSICCSVLYSFFLPRAPSLISWARSTSRLTGCTSSRSETLMSSDCRFLASDFSFLSQPTTAKHTVAASMSSGLSQAPIWWIIVG</sequence>
<dbReference type="Proteomes" id="UP001432322">
    <property type="component" value="Unassembled WGS sequence"/>
</dbReference>
<name>A0AAV5W756_9BILA</name>
<proteinExistence type="predicted"/>
<evidence type="ECO:0000313" key="3">
    <source>
        <dbReference type="Proteomes" id="UP001432322"/>
    </source>
</evidence>